<reference evidence="2 4" key="2">
    <citation type="submission" date="2017-09" db="EMBL/GenBank/DDBJ databases">
        <title>Extensive intraspecific genome diversity in a model arbuscular mycorrhizal fungus.</title>
        <authorList>
            <person name="Chen E.C."/>
            <person name="Morin E."/>
            <person name="Beaudet D."/>
            <person name="Noel J."/>
            <person name="Ndikumana S."/>
            <person name="Charron P."/>
            <person name="St-Onge C."/>
            <person name="Giorgi J."/>
            <person name="Grigoriev I.V."/>
            <person name="Roux C."/>
            <person name="Martin F.M."/>
            <person name="Corradi N."/>
        </authorList>
    </citation>
    <scope>NUCLEOTIDE SEQUENCE [LARGE SCALE GENOMIC DNA]</scope>
    <source>
        <strain evidence="2 4">A5</strain>
    </source>
</reference>
<sequence>MDTFNNGFRDRSQPSNDPSIVNQQYQQQPSNNPSMANILFSTLSPSNTSASTSPNPTASPNPPIFGGQNVIMNNNITRQQHTNTSNIWTPQDNGSAGMLNTFNGDIDAKLVNNYNDGNNIISNGEWS</sequence>
<evidence type="ECO:0000313" key="3">
    <source>
        <dbReference type="EMBL" id="PKK73417.1"/>
    </source>
</evidence>
<dbReference type="VEuPathDB" id="FungiDB:RhiirFUN_001521"/>
<reference evidence="4 5" key="1">
    <citation type="submission" date="2016-04" db="EMBL/GenBank/DDBJ databases">
        <title>Genome analyses suggest a sexual origin of heterokaryosis in a supposedly ancient asexual fungus.</title>
        <authorList>
            <person name="Ropars J."/>
            <person name="Sedzielewska K."/>
            <person name="Noel J."/>
            <person name="Charron P."/>
            <person name="Farinelli L."/>
            <person name="Marton T."/>
            <person name="Kruger M."/>
            <person name="Pelin A."/>
            <person name="Brachmann A."/>
            <person name="Corradi N."/>
        </authorList>
    </citation>
    <scope>NUCLEOTIDE SEQUENCE [LARGE SCALE GENOMIC DNA]</scope>
    <source>
        <strain evidence="2 4">A5</strain>
        <strain evidence="3 5">C2</strain>
    </source>
</reference>
<dbReference type="EMBL" id="LLXJ01000459">
    <property type="protein sequence ID" value="PKC09463.1"/>
    <property type="molecule type" value="Genomic_DNA"/>
</dbReference>
<comment type="caution">
    <text evidence="2">The sequence shown here is derived from an EMBL/GenBank/DDBJ whole genome shotgun (WGS) entry which is preliminary data.</text>
</comment>
<dbReference type="AlphaFoldDB" id="A0A2N0PRK1"/>
<protein>
    <submittedName>
        <fullName evidence="2">Uncharacterized protein</fullName>
    </submittedName>
</protein>
<evidence type="ECO:0000313" key="2">
    <source>
        <dbReference type="EMBL" id="PKC09463.1"/>
    </source>
</evidence>
<dbReference type="VEuPathDB" id="FungiDB:FUN_023421"/>
<evidence type="ECO:0000313" key="4">
    <source>
        <dbReference type="Proteomes" id="UP000232722"/>
    </source>
</evidence>
<feature type="compositionally biased region" description="Low complexity" evidence="1">
    <location>
        <begin position="18"/>
        <end position="34"/>
    </location>
</feature>
<proteinExistence type="predicted"/>
<name>A0A2N0PRK1_9GLOM</name>
<dbReference type="VEuPathDB" id="FungiDB:RhiirA1_415822"/>
<organism evidence="2 4">
    <name type="scientific">Rhizophagus irregularis</name>
    <dbReference type="NCBI Taxonomy" id="588596"/>
    <lineage>
        <taxon>Eukaryota</taxon>
        <taxon>Fungi</taxon>
        <taxon>Fungi incertae sedis</taxon>
        <taxon>Mucoromycota</taxon>
        <taxon>Glomeromycotina</taxon>
        <taxon>Glomeromycetes</taxon>
        <taxon>Glomerales</taxon>
        <taxon>Glomeraceae</taxon>
        <taxon>Rhizophagus</taxon>
    </lineage>
</organism>
<evidence type="ECO:0000256" key="1">
    <source>
        <dbReference type="SAM" id="MobiDB-lite"/>
    </source>
</evidence>
<reference evidence="3 5" key="3">
    <citation type="submission" date="2017-10" db="EMBL/GenBank/DDBJ databases">
        <title>Extensive intraspecific genome diversity in a model arbuscular mycorrhizal fungus.</title>
        <authorList>
            <person name="Chen E.C.H."/>
            <person name="Morin E."/>
            <person name="Baudet D."/>
            <person name="Noel J."/>
            <person name="Ndikumana S."/>
            <person name="Charron P."/>
            <person name="St-Onge C."/>
            <person name="Giorgi J."/>
            <person name="Grigoriev I.V."/>
            <person name="Roux C."/>
            <person name="Martin F.M."/>
            <person name="Corradi N."/>
        </authorList>
    </citation>
    <scope>NUCLEOTIDE SEQUENCE [LARGE SCALE GENOMIC DNA]</scope>
    <source>
        <strain evidence="3 5">C2</strain>
    </source>
</reference>
<feature type="region of interest" description="Disordered" evidence="1">
    <location>
        <begin position="1"/>
        <end position="65"/>
    </location>
</feature>
<accession>A0A2N0PRK1</accession>
<dbReference type="EMBL" id="LLXL01000374">
    <property type="protein sequence ID" value="PKK73417.1"/>
    <property type="molecule type" value="Genomic_DNA"/>
</dbReference>
<dbReference type="Proteomes" id="UP000233469">
    <property type="component" value="Unassembled WGS sequence"/>
</dbReference>
<gene>
    <name evidence="2" type="ORF">RhiirA5_356679</name>
    <name evidence="3" type="ORF">RhiirC2_740838</name>
</gene>
<dbReference type="Proteomes" id="UP000232722">
    <property type="component" value="Unassembled WGS sequence"/>
</dbReference>
<evidence type="ECO:0000313" key="5">
    <source>
        <dbReference type="Proteomes" id="UP000233469"/>
    </source>
</evidence>
<feature type="compositionally biased region" description="Low complexity" evidence="1">
    <location>
        <begin position="44"/>
        <end position="56"/>
    </location>
</feature>